<sequence length="350" mass="40076">MYVPSKNDDFVDSIETRLLDQYLLRHEHQREHVRSSRDAISPCLWKPCFPEYQPCHANAISECQTFNNKSMDKDHDFDFHTPNDSLWSCRDSYPYRVISRERSDHWGLSYKSEHASKKKTSSCRSSCSPDRSQSDKLSTDRESEWKFGGVCKVKILQNTSRTVDFGCAVYRQGIHSPCLQLDGLRYERSLANSDSLGSYYDSGVLTNRLSPYSPLCAVPLPDSLLLEPGYIHRRNERERDRVRSLNEGYDRLKERLPLRNKDKRISKVMDRDESECMLTLYASPSVTSDSCAAFSETLEFRRREHLNFPARKTCKNLTKAQASAIEDAAALGSARPMRVTETTAAGISSL</sequence>
<dbReference type="AlphaFoldDB" id="A0AAV4DDA9"/>
<dbReference type="EMBL" id="BLXT01007756">
    <property type="protein sequence ID" value="GFO42131.1"/>
    <property type="molecule type" value="Genomic_DNA"/>
</dbReference>
<dbReference type="GO" id="GO:0046983">
    <property type="term" value="F:protein dimerization activity"/>
    <property type="evidence" value="ECO:0007669"/>
    <property type="project" value="InterPro"/>
</dbReference>
<dbReference type="InterPro" id="IPR036638">
    <property type="entry name" value="HLH_DNA-bd_sf"/>
</dbReference>
<evidence type="ECO:0000259" key="2">
    <source>
        <dbReference type="Pfam" id="PF00010"/>
    </source>
</evidence>
<gene>
    <name evidence="3" type="ORF">PoB_006863600</name>
</gene>
<dbReference type="SUPFAM" id="SSF47459">
    <property type="entry name" value="HLH, helix-loop-helix DNA-binding domain"/>
    <property type="match status" value="1"/>
</dbReference>
<evidence type="ECO:0000256" key="1">
    <source>
        <dbReference type="SAM" id="MobiDB-lite"/>
    </source>
</evidence>
<organism evidence="3 4">
    <name type="scientific">Plakobranchus ocellatus</name>
    <dbReference type="NCBI Taxonomy" id="259542"/>
    <lineage>
        <taxon>Eukaryota</taxon>
        <taxon>Metazoa</taxon>
        <taxon>Spiralia</taxon>
        <taxon>Lophotrochozoa</taxon>
        <taxon>Mollusca</taxon>
        <taxon>Gastropoda</taxon>
        <taxon>Heterobranchia</taxon>
        <taxon>Euthyneura</taxon>
        <taxon>Panpulmonata</taxon>
        <taxon>Sacoglossa</taxon>
        <taxon>Placobranchoidea</taxon>
        <taxon>Plakobranchidae</taxon>
        <taxon>Plakobranchus</taxon>
    </lineage>
</organism>
<accession>A0AAV4DDA9</accession>
<name>A0AAV4DDA9_9GAST</name>
<dbReference type="Pfam" id="PF00010">
    <property type="entry name" value="HLH"/>
    <property type="match status" value="1"/>
</dbReference>
<feature type="region of interest" description="Disordered" evidence="1">
    <location>
        <begin position="120"/>
        <end position="139"/>
    </location>
</feature>
<comment type="caution">
    <text evidence="3">The sequence shown here is derived from an EMBL/GenBank/DDBJ whole genome shotgun (WGS) entry which is preliminary data.</text>
</comment>
<feature type="domain" description="BHLH" evidence="2">
    <location>
        <begin position="233"/>
        <end position="268"/>
    </location>
</feature>
<evidence type="ECO:0000313" key="4">
    <source>
        <dbReference type="Proteomes" id="UP000735302"/>
    </source>
</evidence>
<reference evidence="3 4" key="1">
    <citation type="journal article" date="2021" name="Elife">
        <title>Chloroplast acquisition without the gene transfer in kleptoplastic sea slugs, Plakobranchus ocellatus.</title>
        <authorList>
            <person name="Maeda T."/>
            <person name="Takahashi S."/>
            <person name="Yoshida T."/>
            <person name="Shimamura S."/>
            <person name="Takaki Y."/>
            <person name="Nagai Y."/>
            <person name="Toyoda A."/>
            <person name="Suzuki Y."/>
            <person name="Arimoto A."/>
            <person name="Ishii H."/>
            <person name="Satoh N."/>
            <person name="Nishiyama T."/>
            <person name="Hasebe M."/>
            <person name="Maruyama T."/>
            <person name="Minagawa J."/>
            <person name="Obokata J."/>
            <person name="Shigenobu S."/>
        </authorList>
    </citation>
    <scope>NUCLEOTIDE SEQUENCE [LARGE SCALE GENOMIC DNA]</scope>
</reference>
<evidence type="ECO:0000313" key="3">
    <source>
        <dbReference type="EMBL" id="GFO42131.1"/>
    </source>
</evidence>
<proteinExistence type="predicted"/>
<dbReference type="CDD" id="cd19724">
    <property type="entry name" value="bHLH_TS_ASCL3_like"/>
    <property type="match status" value="1"/>
</dbReference>
<dbReference type="InterPro" id="IPR011598">
    <property type="entry name" value="bHLH_dom"/>
</dbReference>
<protein>
    <submittedName>
        <fullName evidence="3">Transcription factor ash2</fullName>
    </submittedName>
</protein>
<keyword evidence="4" id="KW-1185">Reference proteome</keyword>
<dbReference type="Proteomes" id="UP000735302">
    <property type="component" value="Unassembled WGS sequence"/>
</dbReference>
<dbReference type="Gene3D" id="4.10.280.10">
    <property type="entry name" value="Helix-loop-helix DNA-binding domain"/>
    <property type="match status" value="1"/>
</dbReference>
<feature type="compositionally biased region" description="Low complexity" evidence="1">
    <location>
        <begin position="122"/>
        <end position="131"/>
    </location>
</feature>